<accession>A0A8H6YS88</accession>
<protein>
    <submittedName>
        <fullName evidence="1">F-box domain-containing protein</fullName>
    </submittedName>
</protein>
<dbReference type="OrthoDB" id="2985369at2759"/>
<dbReference type="EMBL" id="JACAZI010000003">
    <property type="protein sequence ID" value="KAF7365333.1"/>
    <property type="molecule type" value="Genomic_DNA"/>
</dbReference>
<gene>
    <name evidence="1" type="ORF">MVEN_00405300</name>
</gene>
<dbReference type="SUPFAM" id="SSF52047">
    <property type="entry name" value="RNI-like"/>
    <property type="match status" value="1"/>
</dbReference>
<dbReference type="Proteomes" id="UP000620124">
    <property type="component" value="Unassembled WGS sequence"/>
</dbReference>
<reference evidence="1" key="1">
    <citation type="submission" date="2020-05" db="EMBL/GenBank/DDBJ databases">
        <title>Mycena genomes resolve the evolution of fungal bioluminescence.</title>
        <authorList>
            <person name="Tsai I.J."/>
        </authorList>
    </citation>
    <scope>NUCLEOTIDE SEQUENCE</scope>
    <source>
        <strain evidence="1">CCC161011</strain>
    </source>
</reference>
<organism evidence="1 2">
    <name type="scientific">Mycena venus</name>
    <dbReference type="NCBI Taxonomy" id="2733690"/>
    <lineage>
        <taxon>Eukaryota</taxon>
        <taxon>Fungi</taxon>
        <taxon>Dikarya</taxon>
        <taxon>Basidiomycota</taxon>
        <taxon>Agaricomycotina</taxon>
        <taxon>Agaricomycetes</taxon>
        <taxon>Agaricomycetidae</taxon>
        <taxon>Agaricales</taxon>
        <taxon>Marasmiineae</taxon>
        <taxon>Mycenaceae</taxon>
        <taxon>Mycena</taxon>
    </lineage>
</organism>
<name>A0A8H6YS88_9AGAR</name>
<sequence>MHHRYDSEGDVIMQDASLSDLAMDELANKFSRLTLVQESPIYRVSDDILYDLFMSFVDDLDAIVFLSHVCSNWRAIIMQAPLMWKFVTYWVSGSSSRDHSATVESFLSRSQDQPITFAVSIRKAPLPGSVSSLARILHRHAHRVRSLRFTANNFPTLWSHLADLSSLRLTSLEHHEAVVRSNLRPGSFAAVSRASKLEGGATIPIFVPAAVPTWPSHLDITSLSFMYCSFKLLDIFLVIEMAPTLQHLKLYFQSRPSVVTHTHWLLMDGPDLELPELRSLDLGYNDPLSLVPFLHRVRFPSLNSLAVRDFGSCPGTDTPSAHIAKLPVPSRALIIPPHPNTQPLDCFLAALVNALPAPEVLTSL</sequence>
<proteinExistence type="predicted"/>
<evidence type="ECO:0000313" key="2">
    <source>
        <dbReference type="Proteomes" id="UP000620124"/>
    </source>
</evidence>
<comment type="caution">
    <text evidence="1">The sequence shown here is derived from an EMBL/GenBank/DDBJ whole genome shotgun (WGS) entry which is preliminary data.</text>
</comment>
<keyword evidence="2" id="KW-1185">Reference proteome</keyword>
<evidence type="ECO:0000313" key="1">
    <source>
        <dbReference type="EMBL" id="KAF7365333.1"/>
    </source>
</evidence>
<dbReference type="AlphaFoldDB" id="A0A8H6YS88"/>